<keyword evidence="6" id="KW-0472">Membrane</keyword>
<dbReference type="Pfam" id="PF02321">
    <property type="entry name" value="OEP"/>
    <property type="match status" value="2"/>
</dbReference>
<dbReference type="Gene3D" id="1.20.1600.10">
    <property type="entry name" value="Outer membrane efflux proteins (OEP)"/>
    <property type="match status" value="1"/>
</dbReference>
<evidence type="ECO:0000256" key="8">
    <source>
        <dbReference type="SAM" id="Coils"/>
    </source>
</evidence>
<keyword evidence="4" id="KW-1134">Transmembrane beta strand</keyword>
<dbReference type="InterPro" id="IPR051906">
    <property type="entry name" value="TolC-like"/>
</dbReference>
<dbReference type="NCBIfam" id="TIGR01844">
    <property type="entry name" value="type_I_sec_TolC"/>
    <property type="match status" value="1"/>
</dbReference>
<evidence type="ECO:0000313" key="11">
    <source>
        <dbReference type="Proteomes" id="UP001139104"/>
    </source>
</evidence>
<keyword evidence="8" id="KW-0175">Coiled coil</keyword>
<keyword evidence="9" id="KW-0732">Signal</keyword>
<evidence type="ECO:0000256" key="1">
    <source>
        <dbReference type="ARBA" id="ARBA00004442"/>
    </source>
</evidence>
<dbReference type="PROSITE" id="PS51257">
    <property type="entry name" value="PROKAR_LIPOPROTEIN"/>
    <property type="match status" value="1"/>
</dbReference>
<evidence type="ECO:0000256" key="4">
    <source>
        <dbReference type="ARBA" id="ARBA00022452"/>
    </source>
</evidence>
<keyword evidence="11" id="KW-1185">Reference proteome</keyword>
<dbReference type="PANTHER" id="PTHR30026:SF22">
    <property type="entry name" value="OUTER MEMBRANE EFFLUX PROTEIN"/>
    <property type="match status" value="1"/>
</dbReference>
<sequence length="460" mass="49148">MRRSYLIGLTLAAFACGSGPASAETMSDALARAYSNNPDINQQRASVRATDETVPQAKAGWLPKVQAQGTLNYQVSNVQNVFGQTGSNQKLAALPITGQAQVTENVFDGMQTANRVNGAESSVLAAREQLRLTELTTLQNGATAYMDVLRDTAVLGLRRNNVKVLKVQLQQTRDRFQVGEVTRTDVAQAESSLATGTADVSAAEARLQASIAAYRQVIGVQPKRLQPARPVEKLLPRTLDLAIATGLSQHPSIIGALHQVDVAEDAVKVAEGALSPQLSVVGMVQNSTDSSGYPGYNVFSATVGGQLTVPIYQGGAEYAGIREAKEKLSQARMVVESARNQIRAGVVAAWGELEAARAQIVSFEAAVKAAEIALTGVREEAKVGQRTTLDVLNAEQTLLQQRVQLVQAQHDRVVGSYAVMAAIGELSARNLGLGVIEYSPRQHYQATKNRFFGINTPDGR</sequence>
<feature type="chain" id="PRO_5046741109" evidence="9">
    <location>
        <begin position="24"/>
        <end position="460"/>
    </location>
</feature>
<feature type="coiled-coil region" evidence="8">
    <location>
        <begin position="321"/>
        <end position="373"/>
    </location>
</feature>
<reference evidence="10" key="1">
    <citation type="journal article" date="2022" name="ISME J.">
        <title>Identification of active gaseous-alkane degraders at natural gas seeps.</title>
        <authorList>
            <person name="Farhan Ul Haque M."/>
            <person name="Hernandez M."/>
            <person name="Crombie A.T."/>
            <person name="Murrell J.C."/>
        </authorList>
    </citation>
    <scope>NUCLEOTIDE SEQUENCE</scope>
    <source>
        <strain evidence="10">PC2</strain>
    </source>
</reference>
<protein>
    <submittedName>
        <fullName evidence="10">TolC family outer membrane protein</fullName>
    </submittedName>
</protein>
<gene>
    <name evidence="10" type="ORF">K2U94_13835</name>
</gene>
<dbReference type="InterPro" id="IPR003423">
    <property type="entry name" value="OMP_efflux"/>
</dbReference>
<proteinExistence type="inferred from homology"/>
<dbReference type="Proteomes" id="UP001139104">
    <property type="component" value="Unassembled WGS sequence"/>
</dbReference>
<feature type="signal peptide" evidence="9">
    <location>
        <begin position="1"/>
        <end position="23"/>
    </location>
</feature>
<evidence type="ECO:0000256" key="2">
    <source>
        <dbReference type="ARBA" id="ARBA00007613"/>
    </source>
</evidence>
<evidence type="ECO:0000256" key="7">
    <source>
        <dbReference type="ARBA" id="ARBA00023237"/>
    </source>
</evidence>
<keyword evidence="7" id="KW-0998">Cell outer membrane</keyword>
<dbReference type="SUPFAM" id="SSF56954">
    <property type="entry name" value="Outer membrane efflux proteins (OEP)"/>
    <property type="match status" value="1"/>
</dbReference>
<evidence type="ECO:0000313" key="10">
    <source>
        <dbReference type="EMBL" id="MCI4683831.1"/>
    </source>
</evidence>
<keyword evidence="3" id="KW-0813">Transport</keyword>
<name>A0ABS9Z8A9_9HYPH</name>
<evidence type="ECO:0000256" key="6">
    <source>
        <dbReference type="ARBA" id="ARBA00023136"/>
    </source>
</evidence>
<comment type="subcellular location">
    <subcellularLocation>
        <location evidence="1">Cell outer membrane</location>
    </subcellularLocation>
</comment>
<comment type="similarity">
    <text evidence="2">Belongs to the outer membrane factor (OMF) (TC 1.B.17) family.</text>
</comment>
<evidence type="ECO:0000256" key="3">
    <source>
        <dbReference type="ARBA" id="ARBA00022448"/>
    </source>
</evidence>
<comment type="caution">
    <text evidence="10">The sequence shown here is derived from an EMBL/GenBank/DDBJ whole genome shotgun (WGS) entry which is preliminary data.</text>
</comment>
<dbReference type="RefSeq" id="WP_243067758.1">
    <property type="nucleotide sequence ID" value="NZ_JAIVFK010000006.1"/>
</dbReference>
<evidence type="ECO:0000256" key="9">
    <source>
        <dbReference type="SAM" id="SignalP"/>
    </source>
</evidence>
<evidence type="ECO:0000256" key="5">
    <source>
        <dbReference type="ARBA" id="ARBA00022692"/>
    </source>
</evidence>
<dbReference type="InterPro" id="IPR010130">
    <property type="entry name" value="T1SS_OMP_TolC"/>
</dbReference>
<dbReference type="PANTHER" id="PTHR30026">
    <property type="entry name" value="OUTER MEMBRANE PROTEIN TOLC"/>
    <property type="match status" value="1"/>
</dbReference>
<keyword evidence="5" id="KW-0812">Transmembrane</keyword>
<accession>A0ABS9Z8A9</accession>
<dbReference type="EMBL" id="JAIVFP010000001">
    <property type="protein sequence ID" value="MCI4683831.1"/>
    <property type="molecule type" value="Genomic_DNA"/>
</dbReference>
<organism evidence="10 11">
    <name type="scientific">Candidatus Rhodoblastus alkanivorans</name>
    <dbReference type="NCBI Taxonomy" id="2954117"/>
    <lineage>
        <taxon>Bacteria</taxon>
        <taxon>Pseudomonadati</taxon>
        <taxon>Pseudomonadota</taxon>
        <taxon>Alphaproteobacteria</taxon>
        <taxon>Hyphomicrobiales</taxon>
        <taxon>Rhodoblastaceae</taxon>
        <taxon>Rhodoblastus</taxon>
    </lineage>
</organism>